<evidence type="ECO:0000313" key="4">
    <source>
        <dbReference type="Proteomes" id="UP001151699"/>
    </source>
</evidence>
<dbReference type="PANTHER" id="PTHR21666:SF270">
    <property type="entry name" value="MUREIN HYDROLASE ACTIVATOR ENVC"/>
    <property type="match status" value="1"/>
</dbReference>
<dbReference type="GO" id="GO:0004222">
    <property type="term" value="F:metalloendopeptidase activity"/>
    <property type="evidence" value="ECO:0007669"/>
    <property type="project" value="TreeGrafter"/>
</dbReference>
<accession>A0A9Q0RS51</accession>
<evidence type="ECO:0000259" key="1">
    <source>
        <dbReference type="Pfam" id="PF01551"/>
    </source>
</evidence>
<feature type="non-terminal residue" evidence="3">
    <location>
        <position position="1"/>
    </location>
</feature>
<dbReference type="Gene3D" id="3.30.2310.20">
    <property type="entry name" value="RelE-like"/>
    <property type="match status" value="1"/>
</dbReference>
<dbReference type="SUPFAM" id="SSF143011">
    <property type="entry name" value="RelE-like"/>
    <property type="match status" value="1"/>
</dbReference>
<dbReference type="Pfam" id="PF13274">
    <property type="entry name" value="SocA_Panacea"/>
    <property type="match status" value="1"/>
</dbReference>
<dbReference type="InterPro" id="IPR016047">
    <property type="entry name" value="M23ase_b-sheet_dom"/>
</dbReference>
<dbReference type="SUPFAM" id="SSF51261">
    <property type="entry name" value="Duplicated hybrid motif"/>
    <property type="match status" value="1"/>
</dbReference>
<feature type="domain" description="Antitoxin SocA-like Panacea" evidence="2">
    <location>
        <begin position="181"/>
        <end position="273"/>
    </location>
</feature>
<keyword evidence="4" id="KW-1185">Reference proteome</keyword>
<dbReference type="GO" id="GO:0004519">
    <property type="term" value="F:endonuclease activity"/>
    <property type="evidence" value="ECO:0007669"/>
    <property type="project" value="InterPro"/>
</dbReference>
<dbReference type="OrthoDB" id="76098at2759"/>
<name>A0A9Q0RS51_9DIPT</name>
<proteinExistence type="predicted"/>
<dbReference type="Proteomes" id="UP001151699">
    <property type="component" value="Unassembled WGS sequence"/>
</dbReference>
<dbReference type="InterPro" id="IPR011055">
    <property type="entry name" value="Dup_hybrid_motif"/>
</dbReference>
<dbReference type="PANTHER" id="PTHR21666">
    <property type="entry name" value="PEPTIDASE-RELATED"/>
    <property type="match status" value="1"/>
</dbReference>
<comment type="caution">
    <text evidence="3">The sequence shown here is derived from an EMBL/GenBank/DDBJ whole genome shotgun (WGS) entry which is preliminary data.</text>
</comment>
<gene>
    <name evidence="3" type="primary">yoeB</name>
    <name evidence="3" type="ORF">Bhyg_17563</name>
</gene>
<dbReference type="Pfam" id="PF01551">
    <property type="entry name" value="Peptidase_M23"/>
    <property type="match status" value="1"/>
</dbReference>
<evidence type="ECO:0000313" key="3">
    <source>
        <dbReference type="EMBL" id="KAJ6619229.1"/>
    </source>
</evidence>
<dbReference type="CDD" id="cd12797">
    <property type="entry name" value="M23_peptidase"/>
    <property type="match status" value="1"/>
</dbReference>
<dbReference type="NCBIfam" id="TIGR02116">
    <property type="entry name" value="toxin_Txe_YoeB"/>
    <property type="match status" value="1"/>
</dbReference>
<dbReference type="Gene3D" id="2.70.70.10">
    <property type="entry name" value="Glucose Permease (Domain IIA)"/>
    <property type="match status" value="1"/>
</dbReference>
<dbReference type="InterPro" id="IPR025272">
    <property type="entry name" value="SocA_Panacea"/>
</dbReference>
<organism evidence="3 4">
    <name type="scientific">Pseudolycoriella hygida</name>
    <dbReference type="NCBI Taxonomy" id="35572"/>
    <lineage>
        <taxon>Eukaryota</taxon>
        <taxon>Metazoa</taxon>
        <taxon>Ecdysozoa</taxon>
        <taxon>Arthropoda</taxon>
        <taxon>Hexapoda</taxon>
        <taxon>Insecta</taxon>
        <taxon>Pterygota</taxon>
        <taxon>Neoptera</taxon>
        <taxon>Endopterygota</taxon>
        <taxon>Diptera</taxon>
        <taxon>Nematocera</taxon>
        <taxon>Sciaroidea</taxon>
        <taxon>Sciaridae</taxon>
        <taxon>Pseudolycoriella</taxon>
    </lineage>
</organism>
<protein>
    <submittedName>
        <fullName evidence="3">Toxin YoeB</fullName>
    </submittedName>
</protein>
<dbReference type="GO" id="GO:0006401">
    <property type="term" value="P:RNA catabolic process"/>
    <property type="evidence" value="ECO:0007669"/>
    <property type="project" value="InterPro"/>
</dbReference>
<evidence type="ECO:0000259" key="2">
    <source>
        <dbReference type="Pfam" id="PF13274"/>
    </source>
</evidence>
<dbReference type="InterPro" id="IPR050570">
    <property type="entry name" value="Cell_wall_metabolism_enzyme"/>
</dbReference>
<dbReference type="AlphaFoldDB" id="A0A9Q0RS51"/>
<dbReference type="InterPro" id="IPR009614">
    <property type="entry name" value="YoeB_toxin"/>
</dbReference>
<feature type="non-terminal residue" evidence="3">
    <location>
        <position position="433"/>
    </location>
</feature>
<feature type="domain" description="M23ase beta-sheet core" evidence="1">
    <location>
        <begin position="95"/>
        <end position="174"/>
    </location>
</feature>
<dbReference type="InterPro" id="IPR035093">
    <property type="entry name" value="RelE/ParE_toxin_dom_sf"/>
</dbReference>
<dbReference type="EMBL" id="WJQU01004102">
    <property type="protein sequence ID" value="KAJ6619229.1"/>
    <property type="molecule type" value="Genomic_DNA"/>
</dbReference>
<sequence>CSTSHINKTFLNATAQQLQKDHKLNHGTLIIQYNLAALKLQLVQKASNKNSSDNIKELGQLDKLTATIPIMLPQYNVKVTSHYGIRKRPRKKQKFHCGTDLKGHKNSSIYASADGIITTVRRKSAYGNLIEIKHSDKFITKYAHLKKIHVKEGDMVIKGQIIGVQGNSDREAGDTITQLKLQKLIYFAQGISLALLDKPLFNEEIEAWEHGPVARDLRRTFGNFKDSAIPAPGEIDFDLYDREEKTLIHKVYAIYGEHTASYLRQLTHEHSIWRDAMTTDNKIISKQKMSEFFKRLINTDFLFMSQEDELTIETAEDQWWMNYDSGIPAEDRNLKQEKGLGMKKLTIIWSNNAWSQLQFWEQHNPKITKRIQVLINNIEQTPHYGIGKPELLKHKLNGSWSRRIDQEHRLIYSFNQDTNTIEIKSCKGHYKKE</sequence>
<dbReference type="Pfam" id="PF06769">
    <property type="entry name" value="YoeB_toxin"/>
    <property type="match status" value="1"/>
</dbReference>
<reference evidence="3" key="1">
    <citation type="submission" date="2022-07" db="EMBL/GenBank/DDBJ databases">
        <authorList>
            <person name="Trinca V."/>
            <person name="Uliana J.V.C."/>
            <person name="Torres T.T."/>
            <person name="Ward R.J."/>
            <person name="Monesi N."/>
        </authorList>
    </citation>
    <scope>NUCLEOTIDE SEQUENCE</scope>
    <source>
        <strain evidence="3">HSMRA1968</strain>
        <tissue evidence="3">Whole embryos</tissue>
    </source>
</reference>